<dbReference type="OMA" id="ATEYNAQ"/>
<feature type="non-terminal residue" evidence="2">
    <location>
        <position position="1"/>
    </location>
</feature>
<name>A0A2T4GFW7_FUSCU</name>
<evidence type="ECO:0000313" key="3">
    <source>
        <dbReference type="Proteomes" id="UP000241587"/>
    </source>
</evidence>
<proteinExistence type="predicted"/>
<feature type="compositionally biased region" description="Polar residues" evidence="1">
    <location>
        <begin position="439"/>
        <end position="452"/>
    </location>
</feature>
<organism evidence="2 3">
    <name type="scientific">Fusarium culmorum</name>
    <dbReference type="NCBI Taxonomy" id="5516"/>
    <lineage>
        <taxon>Eukaryota</taxon>
        <taxon>Fungi</taxon>
        <taxon>Dikarya</taxon>
        <taxon>Ascomycota</taxon>
        <taxon>Pezizomycotina</taxon>
        <taxon>Sordariomycetes</taxon>
        <taxon>Hypocreomycetidae</taxon>
        <taxon>Hypocreales</taxon>
        <taxon>Nectriaceae</taxon>
        <taxon>Fusarium</taxon>
    </lineage>
</organism>
<keyword evidence="3" id="KW-1185">Reference proteome</keyword>
<accession>A0A2T4GFW7</accession>
<protein>
    <submittedName>
        <fullName evidence="2">Uncharacterized protein</fullName>
    </submittedName>
</protein>
<dbReference type="Proteomes" id="UP000241587">
    <property type="component" value="Unassembled WGS sequence"/>
</dbReference>
<sequence length="476" mass="52557">DCDCYYWCWSALAGCLDKVTPRFTAVGACTSCVSVGGSIVTGGFSWLSGDPRLTEVHSALSHLTLLFLPARDSRTSVGTSVSGNVGIYNADVSASHKVTSGNAHTNEKSSQTQNEACCPTVADYKLWRVINRGDLSPLSQMLSGIPGFKAVPSWFVRAVPALSRYITLDQDHGCKARFRVMSPPDGGNSNVSYYLGHDPNKIVTPPHSNRLHVASMFQPETHQALAILGYDNSRDGKANFATEYNAQFVIAEWSVIAPFDKEVCLIFLNSKMEPGSSSDHDSKNQGEFVPAMSDLSDYQYWRIIKTDAGERYIKPSDNTRLFGWRDFTQDMFGRREVRRPSDVPNPLFIKIPWLRAPDLGPFQFLGPRYNGYEIDGPLLMSAEREDYAERNVKVHINGNDGVSPCRLQHLQLRIVSVGKGGRGDTEDYLLKMVGVADSGKTQKTPVTDTNKSPSPPAPPQQGFHMWLHQAALLFGL</sequence>
<gene>
    <name evidence="2" type="ORF">FCULG_00012875</name>
</gene>
<feature type="non-terminal residue" evidence="2">
    <location>
        <position position="476"/>
    </location>
</feature>
<evidence type="ECO:0000256" key="1">
    <source>
        <dbReference type="SAM" id="MobiDB-lite"/>
    </source>
</evidence>
<dbReference type="EMBL" id="PVEM01000021">
    <property type="protein sequence ID" value="PTD02464.1"/>
    <property type="molecule type" value="Genomic_DNA"/>
</dbReference>
<feature type="region of interest" description="Disordered" evidence="1">
    <location>
        <begin position="439"/>
        <end position="462"/>
    </location>
</feature>
<dbReference type="OrthoDB" id="2562973at2759"/>
<dbReference type="AlphaFoldDB" id="A0A2T4GFW7"/>
<reference evidence="2 3" key="1">
    <citation type="submission" date="2018-02" db="EMBL/GenBank/DDBJ databases">
        <title>Fusarium culmorum secondary metabolites in fungal-bacterial-plant interactions.</title>
        <authorList>
            <person name="Schmidt R."/>
        </authorList>
    </citation>
    <scope>NUCLEOTIDE SEQUENCE [LARGE SCALE GENOMIC DNA]</scope>
    <source>
        <strain evidence="2 3">PV</strain>
    </source>
</reference>
<comment type="caution">
    <text evidence="2">The sequence shown here is derived from an EMBL/GenBank/DDBJ whole genome shotgun (WGS) entry which is preliminary data.</text>
</comment>
<evidence type="ECO:0000313" key="2">
    <source>
        <dbReference type="EMBL" id="PTD02464.1"/>
    </source>
</evidence>